<evidence type="ECO:0000313" key="2">
    <source>
        <dbReference type="EMBL" id="AKQ63627.1"/>
    </source>
</evidence>
<feature type="region of interest" description="Disordered" evidence="1">
    <location>
        <begin position="1"/>
        <end position="34"/>
    </location>
</feature>
<dbReference type="PATRIC" id="fig|1297742.4.peg.548"/>
<gene>
    <name evidence="2" type="ORF">A176_000539</name>
</gene>
<dbReference type="RefSeq" id="WP_002636929.1">
    <property type="nucleotide sequence ID" value="NZ_CP012109.1"/>
</dbReference>
<feature type="compositionally biased region" description="Low complexity" evidence="1">
    <location>
        <begin position="93"/>
        <end position="104"/>
    </location>
</feature>
<organism evidence="2 3">
    <name type="scientific">Pseudomyxococcus hansupus</name>
    <dbReference type="NCBI Taxonomy" id="1297742"/>
    <lineage>
        <taxon>Bacteria</taxon>
        <taxon>Pseudomonadati</taxon>
        <taxon>Myxococcota</taxon>
        <taxon>Myxococcia</taxon>
        <taxon>Myxococcales</taxon>
        <taxon>Cystobacterineae</taxon>
        <taxon>Myxococcaceae</taxon>
        <taxon>Pseudomyxococcus</taxon>
    </lineage>
</organism>
<feature type="region of interest" description="Disordered" evidence="1">
    <location>
        <begin position="72"/>
        <end position="134"/>
    </location>
</feature>
<keyword evidence="3" id="KW-1185">Reference proteome</keyword>
<dbReference type="Proteomes" id="UP000009026">
    <property type="component" value="Chromosome"/>
</dbReference>
<dbReference type="AlphaFoldDB" id="A0A0H4X6Z1"/>
<reference evidence="2 3" key="1">
    <citation type="journal article" date="2016" name="PLoS ONE">
        <title>Complete Genome Sequence and Comparative Genomics of a Novel Myxobacterium Myxococcus hansupus.</title>
        <authorList>
            <person name="Sharma G."/>
            <person name="Narwani T."/>
            <person name="Subramanian S."/>
        </authorList>
    </citation>
    <scope>NUCLEOTIDE SEQUENCE [LARGE SCALE GENOMIC DNA]</scope>
    <source>
        <strain evidence="3">mixupus</strain>
    </source>
</reference>
<sequence length="134" mass="13743">MMPPSHLPPFVTEEASRTDVSEASPWPVAPPPARVTVDPLEPEVFASWGLGPEQFAAHVSPAARALHAAVTAADAPASSRPGVAPSPREPRAALEASAASTTESVPGLDDGAWEGAQSLLEGGRVPPRGRCPAE</sequence>
<evidence type="ECO:0000313" key="3">
    <source>
        <dbReference type="Proteomes" id="UP000009026"/>
    </source>
</evidence>
<evidence type="ECO:0000256" key="1">
    <source>
        <dbReference type="SAM" id="MobiDB-lite"/>
    </source>
</evidence>
<dbReference type="STRING" id="1297742.A176_000539"/>
<protein>
    <submittedName>
        <fullName evidence="2">Uncharacterized protein</fullName>
    </submittedName>
</protein>
<dbReference type="KEGG" id="mym:A176_000539"/>
<proteinExistence type="predicted"/>
<accession>A0A0H4X6Z1</accession>
<name>A0A0H4X6Z1_9BACT</name>
<dbReference type="EMBL" id="CP012109">
    <property type="protein sequence ID" value="AKQ63627.1"/>
    <property type="molecule type" value="Genomic_DNA"/>
</dbReference>